<evidence type="ECO:0000313" key="3">
    <source>
        <dbReference type="Proteomes" id="UP001165481"/>
    </source>
</evidence>
<accession>A0ABT7IQ45</accession>
<dbReference type="Proteomes" id="UP001165481">
    <property type="component" value="Unassembled WGS sequence"/>
</dbReference>
<proteinExistence type="predicted"/>
<gene>
    <name evidence="2" type="ORF">MUN46_011195</name>
</gene>
<comment type="caution">
    <text evidence="2">The sequence shown here is derived from an EMBL/GenBank/DDBJ whole genome shotgun (WGS) entry which is preliminary data.</text>
</comment>
<feature type="region of interest" description="Disordered" evidence="1">
    <location>
        <begin position="1"/>
        <end position="31"/>
    </location>
</feature>
<evidence type="ECO:0000256" key="1">
    <source>
        <dbReference type="SAM" id="MobiDB-lite"/>
    </source>
</evidence>
<protein>
    <recommendedName>
        <fullName evidence="4">Alpha/beta hydrolase</fullName>
    </recommendedName>
</protein>
<dbReference type="EMBL" id="JAKZJU020000002">
    <property type="protein sequence ID" value="MDL2060502.1"/>
    <property type="molecule type" value="Genomic_DNA"/>
</dbReference>
<evidence type="ECO:0008006" key="4">
    <source>
        <dbReference type="Google" id="ProtNLM"/>
    </source>
</evidence>
<evidence type="ECO:0000313" key="2">
    <source>
        <dbReference type="EMBL" id="MDL2060502.1"/>
    </source>
</evidence>
<keyword evidence="3" id="KW-1185">Reference proteome</keyword>
<dbReference type="InterPro" id="IPR029058">
    <property type="entry name" value="AB_hydrolase_fold"/>
</dbReference>
<reference evidence="2" key="1">
    <citation type="submission" date="2023-03" db="EMBL/GenBank/DDBJ databases">
        <title>Mesosutterella sp. nov. isolated from porcine feces.</title>
        <authorList>
            <person name="Yu S."/>
        </authorList>
    </citation>
    <scope>NUCLEOTIDE SEQUENCE</scope>
    <source>
        <strain evidence="2">AGMB02718</strain>
    </source>
</reference>
<sequence>MDDDAGRPPGVRAALPRNGTPGVSRRPAEAAVSLTGDALDATQKGRGKDYLPGDQAWYTHFRIGRVALERYASSQFPQGAAAQNQFFRQMTPNTGSFDARVAGSALTEVLKDARAKTGRKPVYIAHSQGCSVAFQTDLSEASALVLIEPGRAPQPGSPEFEAAARARIPVIFYYGDYIGNGPKDIDSTAFWQKSLESARVFAKALSERGVECRVVSLPEKGIRGNSHFLFEEENNAQIASLMEADLEQAGLRLEPLTF</sequence>
<dbReference type="SUPFAM" id="SSF53474">
    <property type="entry name" value="alpha/beta-Hydrolases"/>
    <property type="match status" value="1"/>
</dbReference>
<dbReference type="RefSeq" id="WP_243377503.1">
    <property type="nucleotide sequence ID" value="NZ_JAKZJU020000002.1"/>
</dbReference>
<organism evidence="2 3">
    <name type="scientific">Mesosutterella faecium</name>
    <dbReference type="NCBI Taxonomy" id="2925194"/>
    <lineage>
        <taxon>Bacteria</taxon>
        <taxon>Pseudomonadati</taxon>
        <taxon>Pseudomonadota</taxon>
        <taxon>Betaproteobacteria</taxon>
        <taxon>Burkholderiales</taxon>
        <taxon>Sutterellaceae</taxon>
        <taxon>Mesosutterella</taxon>
    </lineage>
</organism>
<name>A0ABT7IQ45_9BURK</name>
<dbReference type="Gene3D" id="3.40.50.1820">
    <property type="entry name" value="alpha/beta hydrolase"/>
    <property type="match status" value="1"/>
</dbReference>